<feature type="region of interest" description="Disordered" evidence="1">
    <location>
        <begin position="265"/>
        <end position="290"/>
    </location>
</feature>
<evidence type="ECO:0000256" key="1">
    <source>
        <dbReference type="SAM" id="MobiDB-lite"/>
    </source>
</evidence>
<organism evidence="2 3">
    <name type="scientific">Candidatus Gottesmanbacteria bacterium RIFCSPHIGHO2_02_FULL_40_13</name>
    <dbReference type="NCBI Taxonomy" id="1798384"/>
    <lineage>
        <taxon>Bacteria</taxon>
        <taxon>Candidatus Gottesmaniibacteriota</taxon>
    </lineage>
</organism>
<dbReference type="Proteomes" id="UP000177092">
    <property type="component" value="Unassembled WGS sequence"/>
</dbReference>
<feature type="compositionally biased region" description="Basic and acidic residues" evidence="1">
    <location>
        <begin position="267"/>
        <end position="283"/>
    </location>
</feature>
<evidence type="ECO:0000313" key="3">
    <source>
        <dbReference type="Proteomes" id="UP000177092"/>
    </source>
</evidence>
<reference evidence="2 3" key="1">
    <citation type="journal article" date="2016" name="Nat. Commun.">
        <title>Thousands of microbial genomes shed light on interconnected biogeochemical processes in an aquifer system.</title>
        <authorList>
            <person name="Anantharaman K."/>
            <person name="Brown C.T."/>
            <person name="Hug L.A."/>
            <person name="Sharon I."/>
            <person name="Castelle C.J."/>
            <person name="Probst A.J."/>
            <person name="Thomas B.C."/>
            <person name="Singh A."/>
            <person name="Wilkins M.J."/>
            <person name="Karaoz U."/>
            <person name="Brodie E.L."/>
            <person name="Williams K.H."/>
            <person name="Hubbard S.S."/>
            <person name="Banfield J.F."/>
        </authorList>
    </citation>
    <scope>NUCLEOTIDE SEQUENCE [LARGE SCALE GENOMIC DNA]</scope>
</reference>
<feature type="region of interest" description="Disordered" evidence="1">
    <location>
        <begin position="352"/>
        <end position="397"/>
    </location>
</feature>
<protein>
    <submittedName>
        <fullName evidence="2">Uncharacterized protein</fullName>
    </submittedName>
</protein>
<proteinExistence type="predicted"/>
<name>A0A1F6A7Q7_9BACT</name>
<comment type="caution">
    <text evidence="2">The sequence shown here is derived from an EMBL/GenBank/DDBJ whole genome shotgun (WGS) entry which is preliminary data.</text>
</comment>
<accession>A0A1F6A7Q7</accession>
<gene>
    <name evidence="2" type="ORF">A3D03_01745</name>
</gene>
<sequence length="397" mass="44430">MKKCLFLISAIIFLTYPVKSPHVFAKYAAYPIKSLGNCQNSQDCYFYCQIPAHTPACWAYGEYVLKPDVLGEQTTALNITFPVAELGNCADPQDCFSYCDKPENQDACFAFAKKNKLLKETDANLPPPSDILNRAKTELGCDSRESCRSLCENPQNIEKCRNFAQNSNNQGLPPEEIMKKAKTQLGCDSETECRSFCAIPANSSKCLEFARNNKLLDTHKEQEIEELETRKSRMMEDARKELGCNSMESCSAYCSLSQNSQKCAELAQKHNDEDEDLSPRQDAKPQNTKPCVSDEECQKYCQSHPGECPGLVNDDINEHKNTSSFGDFIGPTGCKTEGECQSYCQKHPKECPNFPTSPTQNISGQKNPPPTGEDQKQQFTPPPIKDSGSNYEKNKFK</sequence>
<evidence type="ECO:0000313" key="2">
    <source>
        <dbReference type="EMBL" id="OGG20646.1"/>
    </source>
</evidence>
<dbReference type="AlphaFoldDB" id="A0A1F6A7Q7"/>
<feature type="compositionally biased region" description="Polar residues" evidence="1">
    <location>
        <begin position="354"/>
        <end position="366"/>
    </location>
</feature>
<dbReference type="EMBL" id="MFJN01000038">
    <property type="protein sequence ID" value="OGG20646.1"/>
    <property type="molecule type" value="Genomic_DNA"/>
</dbReference>